<dbReference type="InParanoid" id="A0A140L8L4"/>
<evidence type="ECO:0000259" key="2">
    <source>
        <dbReference type="Pfam" id="PF01558"/>
    </source>
</evidence>
<dbReference type="Pfam" id="PF01558">
    <property type="entry name" value="POR"/>
    <property type="match status" value="1"/>
</dbReference>
<feature type="domain" description="Pyruvate/ketoisovalerate oxidoreductase catalytic" evidence="2">
    <location>
        <begin position="13"/>
        <end position="170"/>
    </location>
</feature>
<keyword evidence="1" id="KW-0560">Oxidoreductase</keyword>
<evidence type="ECO:0000313" key="3">
    <source>
        <dbReference type="EMBL" id="KXG76889.1"/>
    </source>
</evidence>
<dbReference type="SUPFAM" id="SSF53323">
    <property type="entry name" value="Pyruvate-ferredoxin oxidoreductase, PFOR, domain III"/>
    <property type="match status" value="1"/>
</dbReference>
<dbReference type="InterPro" id="IPR019752">
    <property type="entry name" value="Pyrv/ketoisovalerate_OxRed_cat"/>
</dbReference>
<evidence type="ECO:0000313" key="4">
    <source>
        <dbReference type="Proteomes" id="UP000070427"/>
    </source>
</evidence>
<organism evidence="3 4">
    <name type="scientific">Fervidicola ferrireducens</name>
    <dbReference type="NCBI Taxonomy" id="520764"/>
    <lineage>
        <taxon>Bacteria</taxon>
        <taxon>Bacillati</taxon>
        <taxon>Bacillota</taxon>
        <taxon>Clostridia</taxon>
        <taxon>Thermosediminibacterales</taxon>
        <taxon>Thermosediminibacteraceae</taxon>
        <taxon>Fervidicola</taxon>
    </lineage>
</organism>
<keyword evidence="4" id="KW-1185">Reference proteome</keyword>
<dbReference type="OrthoDB" id="9789125at2"/>
<dbReference type="AlphaFoldDB" id="A0A140L8L4"/>
<dbReference type="PANTHER" id="PTHR42730">
    <property type="entry name" value="2-OXOGLUTARATE SYNTHASE SUBUNIT KORC"/>
    <property type="match status" value="1"/>
</dbReference>
<dbReference type="Proteomes" id="UP000070427">
    <property type="component" value="Unassembled WGS sequence"/>
</dbReference>
<dbReference type="GO" id="GO:0016903">
    <property type="term" value="F:oxidoreductase activity, acting on the aldehyde or oxo group of donors"/>
    <property type="evidence" value="ECO:0007669"/>
    <property type="project" value="InterPro"/>
</dbReference>
<dbReference type="PANTHER" id="PTHR42730:SF1">
    <property type="entry name" value="2-OXOGLUTARATE SYNTHASE SUBUNIT KORC"/>
    <property type="match status" value="1"/>
</dbReference>
<dbReference type="EMBL" id="LOED01000015">
    <property type="protein sequence ID" value="KXG76889.1"/>
    <property type="molecule type" value="Genomic_DNA"/>
</dbReference>
<protein>
    <recommendedName>
        <fullName evidence="2">Pyruvate/ketoisovalerate oxidoreductase catalytic domain-containing protein</fullName>
    </recommendedName>
</protein>
<dbReference type="InterPro" id="IPR002869">
    <property type="entry name" value="Pyrv_flavodox_OxRed_cen"/>
</dbReference>
<dbReference type="RefSeq" id="WP_066353406.1">
    <property type="nucleotide sequence ID" value="NZ_LOED01000015.1"/>
</dbReference>
<dbReference type="STRING" id="520764.AN618_13720"/>
<name>A0A140L8L4_9FIRM</name>
<sequence>MEERIEIRLSGSGGQGLILAGIILAEAAILDGKNAVQSQSYGPEARGGASRAEVVISSSEIDYPKVTRPQILLALTNEAFNRFKDNMAEDGIIILDSSIKKEDTSNKIIQLPIIETARKDIGKSMVANIVAVGVITELTKVVSRQAAEKAILSRVPKGTEDLNLKAFYAGCSLAEKLA</sequence>
<reference evidence="3 4" key="1">
    <citation type="submission" date="2015-12" db="EMBL/GenBank/DDBJ databases">
        <title>Draft genome sequnece of Fervidicola ferrireducens strain Y170.</title>
        <authorList>
            <person name="Patel B.K."/>
        </authorList>
    </citation>
    <scope>NUCLEOTIDE SEQUENCE [LARGE SCALE GENOMIC DNA]</scope>
    <source>
        <strain evidence="3 4">Y170</strain>
    </source>
</reference>
<comment type="caution">
    <text evidence="3">The sequence shown here is derived from an EMBL/GenBank/DDBJ whole genome shotgun (WGS) entry which is preliminary data.</text>
</comment>
<proteinExistence type="predicted"/>
<accession>A0A140L8L4</accession>
<dbReference type="PATRIC" id="fig|520764.3.peg.1426"/>
<dbReference type="InterPro" id="IPR052554">
    <property type="entry name" value="2-oxoglutarate_synth_KorC"/>
</dbReference>
<dbReference type="Gene3D" id="3.40.920.10">
    <property type="entry name" value="Pyruvate-ferredoxin oxidoreductase, PFOR, domain III"/>
    <property type="match status" value="1"/>
</dbReference>
<gene>
    <name evidence="3" type="ORF">AN618_13720</name>
</gene>
<evidence type="ECO:0000256" key="1">
    <source>
        <dbReference type="ARBA" id="ARBA00023002"/>
    </source>
</evidence>